<sequence>MAYKNAIFNMKEEFQGKVVMDVGAGSGILSIFCAHVGAKKVYAVEASMLAKTIEQVLIKNNLQDTIEVIHSKVEDIHPYSLEKIDIIVSEWMGFYLMYWKRVQKNPINGARSATFKSRSSFGEWDIACLVGFKLHLCRGSKSIRWREICIDMREGWKLSRDMHLVCGQIPRWFRTIYSTS</sequence>
<dbReference type="InterPro" id="IPR025799">
    <property type="entry name" value="Arg_MeTrfase"/>
</dbReference>
<accession>A0A0J7K0F9</accession>
<dbReference type="PANTHER" id="PTHR11006">
    <property type="entry name" value="PROTEIN ARGININE N-METHYLTRANSFERASE"/>
    <property type="match status" value="1"/>
</dbReference>
<keyword evidence="1" id="KW-0949">S-adenosyl-L-methionine</keyword>
<dbReference type="GO" id="GO:0032259">
    <property type="term" value="P:methylation"/>
    <property type="evidence" value="ECO:0007669"/>
    <property type="project" value="UniProtKB-KW"/>
</dbReference>
<dbReference type="PaxDb" id="67767-A0A0J7K0F9"/>
<protein>
    <submittedName>
        <fullName evidence="2">Protein arginine n-methyltransferase</fullName>
    </submittedName>
</protein>
<dbReference type="GO" id="GO:0042054">
    <property type="term" value="F:histone methyltransferase activity"/>
    <property type="evidence" value="ECO:0007669"/>
    <property type="project" value="TreeGrafter"/>
</dbReference>
<dbReference type="InterPro" id="IPR029063">
    <property type="entry name" value="SAM-dependent_MTases_sf"/>
</dbReference>
<organism evidence="2 3">
    <name type="scientific">Lasius niger</name>
    <name type="common">Black garden ant</name>
    <dbReference type="NCBI Taxonomy" id="67767"/>
    <lineage>
        <taxon>Eukaryota</taxon>
        <taxon>Metazoa</taxon>
        <taxon>Ecdysozoa</taxon>
        <taxon>Arthropoda</taxon>
        <taxon>Hexapoda</taxon>
        <taxon>Insecta</taxon>
        <taxon>Pterygota</taxon>
        <taxon>Neoptera</taxon>
        <taxon>Endopterygota</taxon>
        <taxon>Hymenoptera</taxon>
        <taxon>Apocrita</taxon>
        <taxon>Aculeata</taxon>
        <taxon>Formicoidea</taxon>
        <taxon>Formicidae</taxon>
        <taxon>Formicinae</taxon>
        <taxon>Lasius</taxon>
        <taxon>Lasius</taxon>
    </lineage>
</organism>
<evidence type="ECO:0000313" key="2">
    <source>
        <dbReference type="EMBL" id="KMQ83631.1"/>
    </source>
</evidence>
<dbReference type="OrthoDB" id="7848332at2759"/>
<dbReference type="AlphaFoldDB" id="A0A0J7K0F9"/>
<dbReference type="GO" id="GO:0035241">
    <property type="term" value="F:protein-arginine omega-N monomethyltransferase activity"/>
    <property type="evidence" value="ECO:0007669"/>
    <property type="project" value="TreeGrafter"/>
</dbReference>
<dbReference type="Proteomes" id="UP000036403">
    <property type="component" value="Unassembled WGS sequence"/>
</dbReference>
<evidence type="ECO:0000313" key="3">
    <source>
        <dbReference type="Proteomes" id="UP000036403"/>
    </source>
</evidence>
<comment type="caution">
    <text evidence="2">The sequence shown here is derived from an EMBL/GenBank/DDBJ whole genome shotgun (WGS) entry which is preliminary data.</text>
</comment>
<dbReference type="Pfam" id="PF06325">
    <property type="entry name" value="PrmA"/>
    <property type="match status" value="1"/>
</dbReference>
<dbReference type="GO" id="GO:0035242">
    <property type="term" value="F:protein-arginine omega-N asymmetric methyltransferase activity"/>
    <property type="evidence" value="ECO:0007669"/>
    <property type="project" value="TreeGrafter"/>
</dbReference>
<proteinExistence type="predicted"/>
<name>A0A0J7K0F9_LASNI</name>
<dbReference type="Gene3D" id="3.40.50.150">
    <property type="entry name" value="Vaccinia Virus protein VP39"/>
    <property type="match status" value="1"/>
</dbReference>
<keyword evidence="3" id="KW-1185">Reference proteome</keyword>
<reference evidence="2 3" key="1">
    <citation type="submission" date="2015-04" db="EMBL/GenBank/DDBJ databases">
        <title>Lasius niger genome sequencing.</title>
        <authorList>
            <person name="Konorov E.A."/>
            <person name="Nikitin M.A."/>
            <person name="Kirill M.V."/>
            <person name="Chang P."/>
        </authorList>
    </citation>
    <scope>NUCLEOTIDE SEQUENCE [LARGE SCALE GENOMIC DNA]</scope>
    <source>
        <tissue evidence="2">Whole</tissue>
    </source>
</reference>
<dbReference type="CDD" id="cd02440">
    <property type="entry name" value="AdoMet_MTases"/>
    <property type="match status" value="1"/>
</dbReference>
<dbReference type="GO" id="GO:0005634">
    <property type="term" value="C:nucleus"/>
    <property type="evidence" value="ECO:0007669"/>
    <property type="project" value="TreeGrafter"/>
</dbReference>
<evidence type="ECO:0000256" key="1">
    <source>
        <dbReference type="ARBA" id="ARBA00022691"/>
    </source>
</evidence>
<keyword evidence="2" id="KW-0808">Transferase</keyword>
<dbReference type="STRING" id="67767.A0A0J7K0F9"/>
<dbReference type="EMBL" id="LBMM01019042">
    <property type="protein sequence ID" value="KMQ83631.1"/>
    <property type="molecule type" value="Genomic_DNA"/>
</dbReference>
<keyword evidence="2" id="KW-0489">Methyltransferase</keyword>
<gene>
    <name evidence="2" type="ORF">RF55_19495</name>
</gene>
<dbReference type="SUPFAM" id="SSF53335">
    <property type="entry name" value="S-adenosyl-L-methionine-dependent methyltransferases"/>
    <property type="match status" value="1"/>
</dbReference>
<dbReference type="PANTHER" id="PTHR11006:SF122">
    <property type="entry name" value="ARGININE METHYLTRANSFERASE 8"/>
    <property type="match status" value="1"/>
</dbReference>